<dbReference type="InterPro" id="IPR011712">
    <property type="entry name" value="Sig_transdc_His_kin_sub3_dim/P"/>
</dbReference>
<feature type="transmembrane region" description="Helical" evidence="16">
    <location>
        <begin position="81"/>
        <end position="98"/>
    </location>
</feature>
<feature type="coiled-coil region" evidence="14">
    <location>
        <begin position="654"/>
        <end position="699"/>
    </location>
</feature>
<evidence type="ECO:0000256" key="15">
    <source>
        <dbReference type="SAM" id="MobiDB-lite"/>
    </source>
</evidence>
<dbReference type="Pfam" id="PF13493">
    <property type="entry name" value="DUF4118"/>
    <property type="match status" value="1"/>
</dbReference>
<dbReference type="SMART" id="SM00448">
    <property type="entry name" value="REC"/>
    <property type="match status" value="1"/>
</dbReference>
<dbReference type="Pfam" id="PF00072">
    <property type="entry name" value="Response_reg"/>
    <property type="match status" value="1"/>
</dbReference>
<evidence type="ECO:0000256" key="6">
    <source>
        <dbReference type="ARBA" id="ARBA00022692"/>
    </source>
</evidence>
<evidence type="ECO:0000256" key="13">
    <source>
        <dbReference type="PROSITE-ProRule" id="PRU00169"/>
    </source>
</evidence>
<feature type="domain" description="Histidine kinase" evidence="17">
    <location>
        <begin position="703"/>
        <end position="899"/>
    </location>
</feature>
<dbReference type="EC" id="2.7.13.3" evidence="3"/>
<dbReference type="Gene3D" id="3.30.565.10">
    <property type="entry name" value="Histidine kinase-like ATPase, C-terminal domain"/>
    <property type="match status" value="1"/>
</dbReference>
<feature type="transmembrane region" description="Helical" evidence="16">
    <location>
        <begin position="110"/>
        <end position="128"/>
    </location>
</feature>
<feature type="region of interest" description="Disordered" evidence="15">
    <location>
        <begin position="1"/>
        <end position="21"/>
    </location>
</feature>
<feature type="domain" description="PAC" evidence="20">
    <location>
        <begin position="238"/>
        <end position="290"/>
    </location>
</feature>
<dbReference type="CDD" id="cd17535">
    <property type="entry name" value="REC_NarL-like"/>
    <property type="match status" value="1"/>
</dbReference>
<feature type="domain" description="PAC" evidence="20">
    <location>
        <begin position="611"/>
        <end position="663"/>
    </location>
</feature>
<dbReference type="PROSITE" id="PS50112">
    <property type="entry name" value="PAS"/>
    <property type="match status" value="3"/>
</dbReference>
<dbReference type="Pfam" id="PF00989">
    <property type="entry name" value="PAS"/>
    <property type="match status" value="1"/>
</dbReference>
<dbReference type="SUPFAM" id="SSF52172">
    <property type="entry name" value="CheY-like"/>
    <property type="match status" value="1"/>
</dbReference>
<dbReference type="Gene3D" id="1.20.5.1930">
    <property type="match status" value="1"/>
</dbReference>
<keyword evidence="22" id="KW-1185">Reference proteome</keyword>
<reference evidence="21 22" key="1">
    <citation type="submission" date="2021-02" db="EMBL/GenBank/DDBJ databases">
        <authorList>
            <person name="Han P."/>
        </authorList>
    </citation>
    <scope>NUCLEOTIDE SEQUENCE [LARGE SCALE GENOMIC DNA]</scope>
    <source>
        <strain evidence="21">Candidatus Nitrospira sp. ZN2</strain>
    </source>
</reference>
<evidence type="ECO:0000313" key="21">
    <source>
        <dbReference type="EMBL" id="CAE6785534.1"/>
    </source>
</evidence>
<evidence type="ECO:0000313" key="22">
    <source>
        <dbReference type="Proteomes" id="UP000675880"/>
    </source>
</evidence>
<keyword evidence="9" id="KW-0067">ATP-binding</keyword>
<protein>
    <recommendedName>
        <fullName evidence="3">histidine kinase</fullName>
        <ecNumber evidence="3">2.7.13.3</ecNumber>
    </recommendedName>
</protein>
<comment type="catalytic activity">
    <reaction evidence="1">
        <text>ATP + protein L-histidine = ADP + protein N-phospho-L-histidine.</text>
        <dbReference type="EC" id="2.7.13.3"/>
    </reaction>
</comment>
<keyword evidence="14" id="KW-0175">Coiled coil</keyword>
<organism evidence="21 22">
    <name type="scientific">Nitrospira defluvii</name>
    <dbReference type="NCBI Taxonomy" id="330214"/>
    <lineage>
        <taxon>Bacteria</taxon>
        <taxon>Pseudomonadati</taxon>
        <taxon>Nitrospirota</taxon>
        <taxon>Nitrospiria</taxon>
        <taxon>Nitrospirales</taxon>
        <taxon>Nitrospiraceae</taxon>
        <taxon>Nitrospira</taxon>
    </lineage>
</organism>
<evidence type="ECO:0000259" key="19">
    <source>
        <dbReference type="PROSITE" id="PS50112"/>
    </source>
</evidence>
<evidence type="ECO:0000259" key="18">
    <source>
        <dbReference type="PROSITE" id="PS50110"/>
    </source>
</evidence>
<feature type="domain" description="PAS" evidence="19">
    <location>
        <begin position="287"/>
        <end position="342"/>
    </location>
</feature>
<dbReference type="InterPro" id="IPR003594">
    <property type="entry name" value="HATPase_dom"/>
</dbReference>
<feature type="domain" description="Response regulatory" evidence="18">
    <location>
        <begin position="945"/>
        <end position="1061"/>
    </location>
</feature>
<feature type="domain" description="PAS" evidence="19">
    <location>
        <begin position="166"/>
        <end position="236"/>
    </location>
</feature>
<keyword evidence="8" id="KW-0418">Kinase</keyword>
<dbReference type="InterPro" id="IPR035965">
    <property type="entry name" value="PAS-like_dom_sf"/>
</dbReference>
<dbReference type="InterPro" id="IPR001610">
    <property type="entry name" value="PAC"/>
</dbReference>
<dbReference type="CDD" id="cd00130">
    <property type="entry name" value="PAS"/>
    <property type="match status" value="4"/>
</dbReference>
<dbReference type="InterPro" id="IPR013767">
    <property type="entry name" value="PAS_fold"/>
</dbReference>
<evidence type="ECO:0000256" key="16">
    <source>
        <dbReference type="SAM" id="Phobius"/>
    </source>
</evidence>
<evidence type="ECO:0000256" key="9">
    <source>
        <dbReference type="ARBA" id="ARBA00022840"/>
    </source>
</evidence>
<evidence type="ECO:0000256" key="1">
    <source>
        <dbReference type="ARBA" id="ARBA00000085"/>
    </source>
</evidence>
<dbReference type="InterPro" id="IPR038318">
    <property type="entry name" value="KdpD_sf"/>
</dbReference>
<proteinExistence type="predicted"/>
<dbReference type="InterPro" id="IPR013655">
    <property type="entry name" value="PAS_fold_3"/>
</dbReference>
<name>A0ABN7M5S8_9BACT</name>
<evidence type="ECO:0000256" key="7">
    <source>
        <dbReference type="ARBA" id="ARBA00022741"/>
    </source>
</evidence>
<evidence type="ECO:0000256" key="10">
    <source>
        <dbReference type="ARBA" id="ARBA00022989"/>
    </source>
</evidence>
<feature type="transmembrane region" description="Helical" evidence="16">
    <location>
        <begin position="26"/>
        <end position="49"/>
    </location>
</feature>
<dbReference type="SMART" id="SM00086">
    <property type="entry name" value="PAC"/>
    <property type="match status" value="4"/>
</dbReference>
<comment type="subcellular location">
    <subcellularLocation>
        <location evidence="2">Membrane</location>
        <topology evidence="2">Multi-pass membrane protein</topology>
    </subcellularLocation>
</comment>
<feature type="domain" description="PAC" evidence="20">
    <location>
        <begin position="360"/>
        <end position="412"/>
    </location>
</feature>
<dbReference type="SUPFAM" id="SSF55785">
    <property type="entry name" value="PYP-like sensor domain (PAS domain)"/>
    <property type="match status" value="4"/>
</dbReference>
<evidence type="ECO:0000256" key="11">
    <source>
        <dbReference type="ARBA" id="ARBA00023012"/>
    </source>
</evidence>
<feature type="domain" description="PAC" evidence="20">
    <location>
        <begin position="484"/>
        <end position="536"/>
    </location>
</feature>
<dbReference type="InterPro" id="IPR036890">
    <property type="entry name" value="HATPase_C_sf"/>
</dbReference>
<dbReference type="InterPro" id="IPR052162">
    <property type="entry name" value="Sensor_kinase/Photoreceptor"/>
</dbReference>
<evidence type="ECO:0000256" key="12">
    <source>
        <dbReference type="ARBA" id="ARBA00023136"/>
    </source>
</evidence>
<dbReference type="PROSITE" id="PS50109">
    <property type="entry name" value="HIS_KIN"/>
    <property type="match status" value="1"/>
</dbReference>
<keyword evidence="12 16" id="KW-0472">Membrane</keyword>
<keyword evidence="6 16" id="KW-0812">Transmembrane</keyword>
<dbReference type="NCBIfam" id="TIGR00229">
    <property type="entry name" value="sensory_box"/>
    <property type="match status" value="4"/>
</dbReference>
<feature type="domain" description="PAS" evidence="19">
    <location>
        <begin position="537"/>
        <end position="607"/>
    </location>
</feature>
<dbReference type="PROSITE" id="PS50110">
    <property type="entry name" value="RESPONSE_REGULATORY"/>
    <property type="match status" value="1"/>
</dbReference>
<dbReference type="InterPro" id="IPR005467">
    <property type="entry name" value="His_kinase_dom"/>
</dbReference>
<feature type="modified residue" description="4-aspartylphosphate" evidence="13">
    <location>
        <position position="996"/>
    </location>
</feature>
<feature type="coiled-coil region" evidence="14">
    <location>
        <begin position="130"/>
        <end position="162"/>
    </location>
</feature>
<dbReference type="Pfam" id="PF02518">
    <property type="entry name" value="HATPase_c"/>
    <property type="match status" value="1"/>
</dbReference>
<accession>A0ABN7M5S8</accession>
<dbReference type="InterPro" id="IPR001789">
    <property type="entry name" value="Sig_transdc_resp-reg_receiver"/>
</dbReference>
<dbReference type="Gene3D" id="1.20.120.620">
    <property type="entry name" value="Backbone structure of the membrane domain of e. Coli histidine kinase receptor kdpd"/>
    <property type="match status" value="1"/>
</dbReference>
<dbReference type="Pfam" id="PF08448">
    <property type="entry name" value="PAS_4"/>
    <property type="match status" value="2"/>
</dbReference>
<dbReference type="SMART" id="SM00387">
    <property type="entry name" value="HATPase_c"/>
    <property type="match status" value="1"/>
</dbReference>
<dbReference type="Pfam" id="PF07730">
    <property type="entry name" value="HisKA_3"/>
    <property type="match status" value="1"/>
</dbReference>
<keyword evidence="5" id="KW-0808">Transferase</keyword>
<dbReference type="PROSITE" id="PS50113">
    <property type="entry name" value="PAC"/>
    <property type="match status" value="4"/>
</dbReference>
<keyword evidence="7" id="KW-0547">Nucleotide-binding</keyword>
<dbReference type="Proteomes" id="UP000675880">
    <property type="component" value="Unassembled WGS sequence"/>
</dbReference>
<dbReference type="InterPro" id="IPR011006">
    <property type="entry name" value="CheY-like_superfamily"/>
</dbReference>
<dbReference type="InterPro" id="IPR058245">
    <property type="entry name" value="NreC/VraR/RcsB-like_REC"/>
</dbReference>
<dbReference type="SUPFAM" id="SSF55874">
    <property type="entry name" value="ATPase domain of HSP90 chaperone/DNA topoisomerase II/histidine kinase"/>
    <property type="match status" value="1"/>
</dbReference>
<dbReference type="InterPro" id="IPR025201">
    <property type="entry name" value="KdpD_TM"/>
</dbReference>
<sequence>MEPMASEPISPLAKTFDDSRQGPSSWWSYLATWNPTLLTAVVLGIATGLRMALTPLWGSGYTFITYYPTIMFVAVACGWRHGTGATLVSAALSAWFFLDVQGSAREQQAALAIFIAANLIIVSLSEAITRARLRAQAETTQVRAEEQQLRLEIEARAKAEERVRASQRQMQFVTDHAPVLIAQCGTDYRYRFVNRQYAELLGRTPEQLIGRHPSEVLAAEVYQQSAPYMAEALAGRQVRFDQQFPGTTSGNRLLQVTYAPECDERGTVTGCIAAIVDITERKRAEEARAMLAAIVESSEDAIVSKDLNGIITSWNRGAERLYGYSQEEAVGRPVTMLVPEDRLDHEVPILERIGRGEAVQQYETERRRKDGTRIHIALTVSAIRNDEGRIVGVSKVAHDITERKQAEAALRESEERLRLFIEHAPAAIAMFDRQMRYVAVSRRWLADYGLEGEVLGRSHYDVFPDVPDAWRRAHQQGLAGVVMRAEEDRFERSDGTVFWIRWEIHPWRDKSGGIGGIIIFAEDITDGRMAEQALRESEAQHRATFDNAAVGIAHVGLDGRWLRCNDAVCALTGYSRAELLGKTFADITYPEDLEPDWAAVRRLLAGEIETFSMEKRYIRKDGSLIWVHLTVSLLRDAQGCPQHFISIVQDIQSRKEAQSQLLQLADDLERRVEERTRELADSQDRLRALTTDLNLAEHRIRKQLATDLHDYLAQLLVLSRIKLGQAKLEEVTPAAAQAMTEVQEVMDQALAYTRTLVAQLSPPILNEFGLLMALRWLADRMQRELTVVLESETTTESLPLSEEQAVLLFQSVRELLMNIVKHAGTNEARITVAQSGASLSITVSDRGAGCDLVAAETGLETGFGLFSIRERMKALGGSFDVQSVPGEGTIAVMTLPLDRQTLPTAERVDEAAARAALTEAWSHEAGTPGVQQSDHVASLVRPKIRVLLVDDHQMLRQGLRAIVNGHPQLEVVGEAGDGLEAIELVRTLKPSVVVMDVNMPRCDGVQATRRIKEESPEIQILALSMHNSADMFERMKQAGACGYLTKESAGGQLCKAIVEATVSTR</sequence>
<dbReference type="InterPro" id="IPR013656">
    <property type="entry name" value="PAS_4"/>
</dbReference>
<evidence type="ECO:0000256" key="8">
    <source>
        <dbReference type="ARBA" id="ARBA00022777"/>
    </source>
</evidence>
<dbReference type="Pfam" id="PF08447">
    <property type="entry name" value="PAS_3"/>
    <property type="match status" value="1"/>
</dbReference>
<dbReference type="Gene3D" id="3.40.50.2300">
    <property type="match status" value="1"/>
</dbReference>
<evidence type="ECO:0000256" key="2">
    <source>
        <dbReference type="ARBA" id="ARBA00004141"/>
    </source>
</evidence>
<evidence type="ECO:0000256" key="5">
    <source>
        <dbReference type="ARBA" id="ARBA00022679"/>
    </source>
</evidence>
<gene>
    <name evidence="21" type="ORF">NSPZN2_50090</name>
</gene>
<keyword evidence="4 13" id="KW-0597">Phosphoprotein</keyword>
<dbReference type="EMBL" id="CAJNBJ010000018">
    <property type="protein sequence ID" value="CAE6785534.1"/>
    <property type="molecule type" value="Genomic_DNA"/>
</dbReference>
<evidence type="ECO:0000256" key="4">
    <source>
        <dbReference type="ARBA" id="ARBA00022553"/>
    </source>
</evidence>
<dbReference type="Gene3D" id="3.30.450.20">
    <property type="entry name" value="PAS domain"/>
    <property type="match status" value="4"/>
</dbReference>
<evidence type="ECO:0000259" key="20">
    <source>
        <dbReference type="PROSITE" id="PS50113"/>
    </source>
</evidence>
<dbReference type="InterPro" id="IPR000700">
    <property type="entry name" value="PAS-assoc_C"/>
</dbReference>
<dbReference type="CDD" id="cd16917">
    <property type="entry name" value="HATPase_UhpB-NarQ-NarX-like"/>
    <property type="match status" value="1"/>
</dbReference>
<comment type="caution">
    <text evidence="21">The sequence shown here is derived from an EMBL/GenBank/DDBJ whole genome shotgun (WGS) entry which is preliminary data.</text>
</comment>
<dbReference type="InterPro" id="IPR000014">
    <property type="entry name" value="PAS"/>
</dbReference>
<evidence type="ECO:0000259" key="17">
    <source>
        <dbReference type="PROSITE" id="PS50109"/>
    </source>
</evidence>
<feature type="transmembrane region" description="Helical" evidence="16">
    <location>
        <begin position="56"/>
        <end position="75"/>
    </location>
</feature>
<dbReference type="PANTHER" id="PTHR43304">
    <property type="entry name" value="PHYTOCHROME-LIKE PROTEIN CPH1"/>
    <property type="match status" value="1"/>
</dbReference>
<dbReference type="PANTHER" id="PTHR43304:SF1">
    <property type="entry name" value="PAC DOMAIN-CONTAINING PROTEIN"/>
    <property type="match status" value="1"/>
</dbReference>
<dbReference type="SMART" id="SM00091">
    <property type="entry name" value="PAS"/>
    <property type="match status" value="4"/>
</dbReference>
<evidence type="ECO:0000256" key="14">
    <source>
        <dbReference type="SAM" id="Coils"/>
    </source>
</evidence>
<keyword evidence="11" id="KW-0902">Two-component regulatory system</keyword>
<keyword evidence="10 16" id="KW-1133">Transmembrane helix</keyword>
<evidence type="ECO:0000256" key="3">
    <source>
        <dbReference type="ARBA" id="ARBA00012438"/>
    </source>
</evidence>